<dbReference type="EMBL" id="LR746265">
    <property type="protein sequence ID" value="CAA7391915.1"/>
    <property type="molecule type" value="Genomic_DNA"/>
</dbReference>
<sequence length="63" mass="6422">MPSSAELLARLSAVISPRAGSASSRNPPQSSFTNSSASSFSAMAPIRSSCSGGRPKPVRGKEN</sequence>
<evidence type="ECO:0000313" key="2">
    <source>
        <dbReference type="EMBL" id="CAA7391915.1"/>
    </source>
</evidence>
<keyword evidence="3" id="KW-1185">Reference proteome</keyword>
<dbReference type="AlphaFoldDB" id="A0A7I8K5M5"/>
<proteinExistence type="predicted"/>
<accession>A0A7I8K5M5</accession>
<organism evidence="2 3">
    <name type="scientific">Spirodela intermedia</name>
    <name type="common">Intermediate duckweed</name>
    <dbReference type="NCBI Taxonomy" id="51605"/>
    <lineage>
        <taxon>Eukaryota</taxon>
        <taxon>Viridiplantae</taxon>
        <taxon>Streptophyta</taxon>
        <taxon>Embryophyta</taxon>
        <taxon>Tracheophyta</taxon>
        <taxon>Spermatophyta</taxon>
        <taxon>Magnoliopsida</taxon>
        <taxon>Liliopsida</taxon>
        <taxon>Araceae</taxon>
        <taxon>Lemnoideae</taxon>
        <taxon>Spirodela</taxon>
    </lineage>
</organism>
<feature type="compositionally biased region" description="Low complexity" evidence="1">
    <location>
        <begin position="30"/>
        <end position="42"/>
    </location>
</feature>
<gene>
    <name evidence="2" type="ORF">SI8410_02003114</name>
</gene>
<name>A0A7I8K5M5_SPIIN</name>
<evidence type="ECO:0000313" key="3">
    <source>
        <dbReference type="Proteomes" id="UP000663760"/>
    </source>
</evidence>
<dbReference type="Proteomes" id="UP000663760">
    <property type="component" value="Chromosome 2"/>
</dbReference>
<reference evidence="2" key="1">
    <citation type="submission" date="2020-02" db="EMBL/GenBank/DDBJ databases">
        <authorList>
            <person name="Scholz U."/>
            <person name="Mascher M."/>
            <person name="Fiebig A."/>
        </authorList>
    </citation>
    <scope>NUCLEOTIDE SEQUENCE</scope>
</reference>
<protein>
    <submittedName>
        <fullName evidence="2">Uncharacterized protein</fullName>
    </submittedName>
</protein>
<feature type="region of interest" description="Disordered" evidence="1">
    <location>
        <begin position="17"/>
        <end position="63"/>
    </location>
</feature>
<evidence type="ECO:0000256" key="1">
    <source>
        <dbReference type="SAM" id="MobiDB-lite"/>
    </source>
</evidence>